<dbReference type="Pfam" id="PF00886">
    <property type="entry name" value="Ribosomal_S16"/>
    <property type="match status" value="1"/>
</dbReference>
<keyword evidence="2 3" id="KW-0687">Ribonucleoprotein</keyword>
<dbReference type="GO" id="GO:0005840">
    <property type="term" value="C:ribosome"/>
    <property type="evidence" value="ECO:0007669"/>
    <property type="project" value="UniProtKB-KW"/>
</dbReference>
<feature type="compositionally biased region" description="Basic residues" evidence="4">
    <location>
        <begin position="85"/>
        <end position="98"/>
    </location>
</feature>
<organism evidence="5 6">
    <name type="scientific">Nannocystis pusilla</name>
    <dbReference type="NCBI Taxonomy" id="889268"/>
    <lineage>
        <taxon>Bacteria</taxon>
        <taxon>Pseudomonadati</taxon>
        <taxon>Myxococcota</taxon>
        <taxon>Polyangia</taxon>
        <taxon>Nannocystales</taxon>
        <taxon>Nannocystaceae</taxon>
        <taxon>Nannocystis</taxon>
    </lineage>
</organism>
<dbReference type="PANTHER" id="PTHR12919:SF20">
    <property type="entry name" value="SMALL RIBOSOMAL SUBUNIT PROTEIN BS16M"/>
    <property type="match status" value="1"/>
</dbReference>
<proteinExistence type="inferred from homology"/>
<evidence type="ECO:0000313" key="5">
    <source>
        <dbReference type="EMBL" id="MBZ5708278.1"/>
    </source>
</evidence>
<comment type="similarity">
    <text evidence="3">Belongs to the bacterial ribosomal protein bS16 family.</text>
</comment>
<name>A0ABS7TJ75_9BACT</name>
<keyword evidence="1 3" id="KW-0689">Ribosomal protein</keyword>
<dbReference type="Proteomes" id="UP001139031">
    <property type="component" value="Unassembled WGS sequence"/>
</dbReference>
<dbReference type="NCBIfam" id="TIGR00002">
    <property type="entry name" value="S16"/>
    <property type="match status" value="1"/>
</dbReference>
<dbReference type="HAMAP" id="MF_00385">
    <property type="entry name" value="Ribosomal_bS16"/>
    <property type="match status" value="1"/>
</dbReference>
<evidence type="ECO:0000256" key="1">
    <source>
        <dbReference type="ARBA" id="ARBA00022980"/>
    </source>
</evidence>
<reference evidence="5" key="1">
    <citation type="submission" date="2021-08" db="EMBL/GenBank/DDBJ databases">
        <authorList>
            <person name="Stevens D.C."/>
        </authorList>
    </citation>
    <scope>NUCLEOTIDE SEQUENCE</scope>
    <source>
        <strain evidence="5">DSM 53165</strain>
    </source>
</reference>
<keyword evidence="6" id="KW-1185">Reference proteome</keyword>
<comment type="caution">
    <text evidence="5">The sequence shown here is derived from an EMBL/GenBank/DDBJ whole genome shotgun (WGS) entry which is preliminary data.</text>
</comment>
<sequence length="98" mass="11135">MAVKIRLARMGSKKRPYYRIVAADARSPRDGRFLERLGTYDPHAENVILNAPRIEYWESQGASATETVERLLRRARNIAAGKAPRAAKPKTKKTDKKK</sequence>
<dbReference type="InterPro" id="IPR023803">
    <property type="entry name" value="Ribosomal_bS16_dom_sf"/>
</dbReference>
<evidence type="ECO:0000256" key="3">
    <source>
        <dbReference type="HAMAP-Rule" id="MF_00385"/>
    </source>
</evidence>
<evidence type="ECO:0000313" key="6">
    <source>
        <dbReference type="Proteomes" id="UP001139031"/>
    </source>
</evidence>
<gene>
    <name evidence="3 5" type="primary">rpsP</name>
    <name evidence="5" type="ORF">K7C98_03340</name>
</gene>
<dbReference type="RefSeq" id="WP_224190029.1">
    <property type="nucleotide sequence ID" value="NZ_JAIRAU010000001.1"/>
</dbReference>
<evidence type="ECO:0000256" key="2">
    <source>
        <dbReference type="ARBA" id="ARBA00023274"/>
    </source>
</evidence>
<dbReference type="PANTHER" id="PTHR12919">
    <property type="entry name" value="30S RIBOSOMAL PROTEIN S16"/>
    <property type="match status" value="1"/>
</dbReference>
<dbReference type="InterPro" id="IPR000307">
    <property type="entry name" value="Ribosomal_bS16"/>
</dbReference>
<accession>A0ABS7TJ75</accession>
<feature type="region of interest" description="Disordered" evidence="4">
    <location>
        <begin position="77"/>
        <end position="98"/>
    </location>
</feature>
<protein>
    <recommendedName>
        <fullName evidence="3">Small ribosomal subunit protein bS16</fullName>
    </recommendedName>
</protein>
<dbReference type="Gene3D" id="3.30.1320.10">
    <property type="match status" value="1"/>
</dbReference>
<evidence type="ECO:0000256" key="4">
    <source>
        <dbReference type="SAM" id="MobiDB-lite"/>
    </source>
</evidence>
<dbReference type="SUPFAM" id="SSF54565">
    <property type="entry name" value="Ribosomal protein S16"/>
    <property type="match status" value="1"/>
</dbReference>
<dbReference type="EMBL" id="JAIRAU010000001">
    <property type="protein sequence ID" value="MBZ5708278.1"/>
    <property type="molecule type" value="Genomic_DNA"/>
</dbReference>